<proteinExistence type="predicted"/>
<organism evidence="1">
    <name type="scientific">Rhizophora mucronata</name>
    <name type="common">Asiatic mangrove</name>
    <dbReference type="NCBI Taxonomy" id="61149"/>
    <lineage>
        <taxon>Eukaryota</taxon>
        <taxon>Viridiplantae</taxon>
        <taxon>Streptophyta</taxon>
        <taxon>Embryophyta</taxon>
        <taxon>Tracheophyta</taxon>
        <taxon>Spermatophyta</taxon>
        <taxon>Magnoliopsida</taxon>
        <taxon>eudicotyledons</taxon>
        <taxon>Gunneridae</taxon>
        <taxon>Pentapetalae</taxon>
        <taxon>rosids</taxon>
        <taxon>fabids</taxon>
        <taxon>Malpighiales</taxon>
        <taxon>Rhizophoraceae</taxon>
        <taxon>Rhizophora</taxon>
    </lineage>
</organism>
<dbReference type="EMBL" id="GGEC01077096">
    <property type="protein sequence ID" value="MBX57580.1"/>
    <property type="molecule type" value="Transcribed_RNA"/>
</dbReference>
<evidence type="ECO:0000313" key="1">
    <source>
        <dbReference type="EMBL" id="MBX57580.1"/>
    </source>
</evidence>
<reference evidence="1" key="1">
    <citation type="submission" date="2018-02" db="EMBL/GenBank/DDBJ databases">
        <title>Rhizophora mucronata_Transcriptome.</title>
        <authorList>
            <person name="Meera S.P."/>
            <person name="Sreeshan A."/>
            <person name="Augustine A."/>
        </authorList>
    </citation>
    <scope>NUCLEOTIDE SEQUENCE</scope>
    <source>
        <tissue evidence="1">Leaf</tissue>
    </source>
</reference>
<dbReference type="AlphaFoldDB" id="A0A2P2PS64"/>
<sequence length="52" mass="6093">MLFIFDTLLTQKFYYISLKISTGSKVQVQPVDRFLIVSHHIPRTVIQEQKGK</sequence>
<name>A0A2P2PS64_RHIMU</name>
<accession>A0A2P2PS64</accession>
<protein>
    <submittedName>
        <fullName evidence="1">Uncharacterized protein</fullName>
    </submittedName>
</protein>